<dbReference type="AlphaFoldDB" id="A0A6V6ZBD4"/>
<sequence length="923" mass="106158">MDTINHITKTPLPPHQDFTFLKNEALGYIQKHIGSEWTNFNPSDPGMTILDQFCYALTELGYCTDFSIPDILTDANGDLEINNQFYLPYQILTTAPYTIDDYKKYLIDGIEEVYNVAIICYNNNIFPFNKVYQVYLYVNPEITNPNKIKNICKSAFYLLNKSRNLGELFNVPIALQPVNCWIGGKLDLKKEADPYTVLLELQAALRSYVFSKIAQTSTDNLKLAGYTSSEIYDGPYLENGWIITESLVDKKDTIQAVDLVSVIEYVAGVDSISGLQLYQEQKTVALLQSTVNQILSIDILGSYQNKNLILSCNGKDLSFDSFRPLLANIDNFEKTTSIISNSTGLKLPKSYFRDINTYYSIQNTFPAQYNIGDDTIEDETKPVQVAQSRQLKGYLTLFDQILANQFSQLANISKLFSFKNSVCGTPSDEEAFYAVKDKYEQKHLEYPVPYKMFSPSYYYQSLYTVPHIQPLLKDSNTFNYSYGNESQAELKEKSWIEYQQDPYNPYIFGLMKLMEQENVSLDRRNKLLDHLLSRHGESPKVIDSIIDDTIYTGDKRKDQIILKSLYLQNLGLLSYNRQKAYNFLSASKIANPVNGKLDINLPKIKVNNFQFINENTSDFIFRSEKINKKEKLHLNDFNNFSGIELKLNLLFGLRNIYSNFITSKLDILKNNSENQSDSNAFKTIREALWFTEKRNGSVLLESVLFLNQLKFNLEIIKANQVNYASYSIENIDFQTVTNLNYVLNSTDQTTLDVQLQQNFLLFADVKYFFTPGNETIENQSDYVKTALSNYSFRITISSGNGKVTLDSKIFKKSIFLIFPNFIHPFHTAEFKKRLKQFLKINLPVNVNYECLFLTSQQLEGFIPDYLYWYESLRYKDELLPIRNDSEYPSTDNSDKTVTINPVESAMNLISSLTSILEAKNGRN</sequence>
<protein>
    <submittedName>
        <fullName evidence="1">Uncharacterized protein</fullName>
    </submittedName>
</protein>
<dbReference type="EMBL" id="CAIJDP010000089">
    <property type="protein sequence ID" value="CAD0009113.1"/>
    <property type="molecule type" value="Genomic_DNA"/>
</dbReference>
<name>A0A6V6ZBD4_9FLAO</name>
<evidence type="ECO:0000313" key="2">
    <source>
        <dbReference type="Proteomes" id="UP000530060"/>
    </source>
</evidence>
<evidence type="ECO:0000313" key="1">
    <source>
        <dbReference type="EMBL" id="CAD0009113.1"/>
    </source>
</evidence>
<dbReference type="RefSeq" id="WP_180910736.1">
    <property type="nucleotide sequence ID" value="NZ_CAIJDP010000089.1"/>
</dbReference>
<organism evidence="1 2">
    <name type="scientific">Flavobacterium salmonis</name>
    <dbReference type="NCBI Taxonomy" id="2654844"/>
    <lineage>
        <taxon>Bacteria</taxon>
        <taxon>Pseudomonadati</taxon>
        <taxon>Bacteroidota</taxon>
        <taxon>Flavobacteriia</taxon>
        <taxon>Flavobacteriales</taxon>
        <taxon>Flavobacteriaceae</taxon>
        <taxon>Flavobacterium</taxon>
    </lineage>
</organism>
<gene>
    <name evidence="1" type="ORF">FLAT13_04752</name>
</gene>
<accession>A0A6V6ZBD4</accession>
<proteinExistence type="predicted"/>
<dbReference type="Proteomes" id="UP000530060">
    <property type="component" value="Unassembled WGS sequence"/>
</dbReference>
<reference evidence="1 2" key="1">
    <citation type="submission" date="2020-06" db="EMBL/GenBank/DDBJ databases">
        <authorList>
            <person name="Criscuolo A."/>
        </authorList>
    </citation>
    <scope>NUCLEOTIDE SEQUENCE [LARGE SCALE GENOMIC DNA]</scope>
    <source>
        <strain evidence="2">CIP 111411</strain>
    </source>
</reference>
<comment type="caution">
    <text evidence="1">The sequence shown here is derived from an EMBL/GenBank/DDBJ whole genome shotgun (WGS) entry which is preliminary data.</text>
</comment>
<keyword evidence="2" id="KW-1185">Reference proteome</keyword>